<name>A0A540V4F7_9BACL</name>
<evidence type="ECO:0000313" key="3">
    <source>
        <dbReference type="EMBL" id="TQE91635.1"/>
    </source>
</evidence>
<dbReference type="Proteomes" id="UP000315753">
    <property type="component" value="Unassembled WGS sequence"/>
</dbReference>
<dbReference type="GO" id="GO:0005829">
    <property type="term" value="C:cytosol"/>
    <property type="evidence" value="ECO:0007669"/>
    <property type="project" value="TreeGrafter"/>
</dbReference>
<dbReference type="SUPFAM" id="SSF52540">
    <property type="entry name" value="P-loop containing nucleoside triphosphate hydrolases"/>
    <property type="match status" value="1"/>
</dbReference>
<dbReference type="InterPro" id="IPR050625">
    <property type="entry name" value="ParA/MinD_ATPase"/>
</dbReference>
<dbReference type="AlphaFoldDB" id="A0A540V4F7"/>
<dbReference type="EMBL" id="VIGD01000004">
    <property type="protein sequence ID" value="TQE91635.1"/>
    <property type="molecule type" value="Genomic_DNA"/>
</dbReference>
<dbReference type="CDD" id="cd02038">
    <property type="entry name" value="FlhG-like"/>
    <property type="match status" value="1"/>
</dbReference>
<proteinExistence type="predicted"/>
<dbReference type="OrthoDB" id="9816297at2"/>
<evidence type="ECO:0000313" key="4">
    <source>
        <dbReference type="Proteomes" id="UP000315753"/>
    </source>
</evidence>
<organism evidence="3 4">
    <name type="scientific">Ureibacillus terrenus</name>
    <dbReference type="NCBI Taxonomy" id="118246"/>
    <lineage>
        <taxon>Bacteria</taxon>
        <taxon>Bacillati</taxon>
        <taxon>Bacillota</taxon>
        <taxon>Bacilli</taxon>
        <taxon>Bacillales</taxon>
        <taxon>Caryophanaceae</taxon>
        <taxon>Ureibacillus</taxon>
    </lineage>
</organism>
<keyword evidence="4" id="KW-1185">Reference proteome</keyword>
<accession>A0A540V4F7</accession>
<dbReference type="InterPro" id="IPR027417">
    <property type="entry name" value="P-loop_NTPase"/>
</dbReference>
<dbReference type="PIRSF" id="PIRSF003092">
    <property type="entry name" value="MinD"/>
    <property type="match status" value="1"/>
</dbReference>
<dbReference type="InterPro" id="IPR033756">
    <property type="entry name" value="YlxH/NBP35"/>
</dbReference>
<dbReference type="PANTHER" id="PTHR43384:SF4">
    <property type="entry name" value="CELLULOSE BIOSYNTHESIS PROTEIN BCSQ-RELATED"/>
    <property type="match status" value="1"/>
</dbReference>
<reference evidence="3 4" key="1">
    <citation type="submission" date="2019-06" db="EMBL/GenBank/DDBJ databases">
        <title>Genome sequence of Ureibacillus terrenus.</title>
        <authorList>
            <person name="Maclea K.S."/>
            <person name="Simoes M."/>
        </authorList>
    </citation>
    <scope>NUCLEOTIDE SEQUENCE [LARGE SCALE GENOMIC DNA]</scope>
    <source>
        <strain evidence="3 4">ATCC BAA-384</strain>
    </source>
</reference>
<dbReference type="InterPro" id="IPR025501">
    <property type="entry name" value="MinD_FleN"/>
</dbReference>
<dbReference type="Gene3D" id="3.40.50.300">
    <property type="entry name" value="P-loop containing nucleotide triphosphate hydrolases"/>
    <property type="match status" value="1"/>
</dbReference>
<dbReference type="GO" id="GO:0051782">
    <property type="term" value="P:negative regulation of cell division"/>
    <property type="evidence" value="ECO:0007669"/>
    <property type="project" value="TreeGrafter"/>
</dbReference>
<dbReference type="InterPro" id="IPR033875">
    <property type="entry name" value="FlhG"/>
</dbReference>
<evidence type="ECO:0000256" key="2">
    <source>
        <dbReference type="ARBA" id="ARBA00022840"/>
    </source>
</evidence>
<dbReference type="Pfam" id="PF10609">
    <property type="entry name" value="ParA"/>
    <property type="match status" value="1"/>
</dbReference>
<sequence length="289" mass="32818">MRDQAEKLRLKMLERQGALGRAIAVVNGKGGVGKSNFTTNFAINLAKLGKKVVILDMDLGMANVHILIGKQGRHHLRDYLEGTVSLEEILYQGPYNIHYISGGSGFTSVVEWSEEMFEAFVYGFGQLQKKYDFILFDMGAGATNWSLDVLTSIDEIIVITTCEPTSITDAYSMMKFILLKEPNKTFYLLCNRVYTKEEGKETLERLKKTMIKFLSKEAVILGWLPEDETVRKAVIEQVPFSIGYPNAPVSKALEEIVDRFINNRLEDEIRVPSNSFLTRLRRIFLKGRD</sequence>
<dbReference type="GO" id="GO:0009898">
    <property type="term" value="C:cytoplasmic side of plasma membrane"/>
    <property type="evidence" value="ECO:0007669"/>
    <property type="project" value="TreeGrafter"/>
</dbReference>
<keyword evidence="2" id="KW-0067">ATP-binding</keyword>
<dbReference type="GO" id="GO:0005524">
    <property type="term" value="F:ATP binding"/>
    <property type="evidence" value="ECO:0007669"/>
    <property type="project" value="UniProtKB-KW"/>
</dbReference>
<keyword evidence="1" id="KW-0547">Nucleotide-binding</keyword>
<dbReference type="RefSeq" id="WP_141601578.1">
    <property type="nucleotide sequence ID" value="NZ_JARMSC010000001.1"/>
</dbReference>
<evidence type="ECO:0000256" key="1">
    <source>
        <dbReference type="ARBA" id="ARBA00022741"/>
    </source>
</evidence>
<dbReference type="GO" id="GO:0016887">
    <property type="term" value="F:ATP hydrolysis activity"/>
    <property type="evidence" value="ECO:0007669"/>
    <property type="project" value="TreeGrafter"/>
</dbReference>
<dbReference type="PANTHER" id="PTHR43384">
    <property type="entry name" value="SEPTUM SITE-DETERMINING PROTEIN MIND HOMOLOG, CHLOROPLASTIC-RELATED"/>
    <property type="match status" value="1"/>
</dbReference>
<gene>
    <name evidence="3" type="ORF">FKZ59_04660</name>
</gene>
<comment type="caution">
    <text evidence="3">The sequence shown here is derived from an EMBL/GenBank/DDBJ whole genome shotgun (WGS) entry which is preliminary data.</text>
</comment>
<protein>
    <submittedName>
        <fullName evidence="3">MinD/ParA family protein</fullName>
    </submittedName>
</protein>